<dbReference type="PROSITE" id="PS51832">
    <property type="entry name" value="HD_GYP"/>
    <property type="match status" value="1"/>
</dbReference>
<feature type="domain" description="HD" evidence="1">
    <location>
        <begin position="259"/>
        <end position="382"/>
    </location>
</feature>
<feature type="domain" description="HD-GYP" evidence="2">
    <location>
        <begin position="237"/>
        <end position="428"/>
    </location>
</feature>
<dbReference type="Proteomes" id="UP000736328">
    <property type="component" value="Unassembled WGS sequence"/>
</dbReference>
<dbReference type="NCBIfam" id="TIGR00277">
    <property type="entry name" value="HDIG"/>
    <property type="match status" value="1"/>
</dbReference>
<dbReference type="InterPro" id="IPR006674">
    <property type="entry name" value="HD_domain"/>
</dbReference>
<dbReference type="SMART" id="SM00471">
    <property type="entry name" value="HDc"/>
    <property type="match status" value="1"/>
</dbReference>
<dbReference type="Pfam" id="PF13487">
    <property type="entry name" value="HD_5"/>
    <property type="match status" value="1"/>
</dbReference>
<proteinExistence type="predicted"/>
<dbReference type="SUPFAM" id="SSF55781">
    <property type="entry name" value="GAF domain-like"/>
    <property type="match status" value="1"/>
</dbReference>
<dbReference type="InterPro" id="IPR029016">
    <property type="entry name" value="GAF-like_dom_sf"/>
</dbReference>
<dbReference type="PANTHER" id="PTHR43155">
    <property type="entry name" value="CYCLIC DI-GMP PHOSPHODIESTERASE PA4108-RELATED"/>
    <property type="match status" value="1"/>
</dbReference>
<dbReference type="Gene3D" id="3.30.450.40">
    <property type="match status" value="1"/>
</dbReference>
<accession>A0A933I9Z0</accession>
<dbReference type="InterPro" id="IPR006675">
    <property type="entry name" value="HDIG_dom"/>
</dbReference>
<dbReference type="CDD" id="cd00077">
    <property type="entry name" value="HDc"/>
    <property type="match status" value="1"/>
</dbReference>
<dbReference type="PROSITE" id="PS51831">
    <property type="entry name" value="HD"/>
    <property type="match status" value="1"/>
</dbReference>
<dbReference type="InterPro" id="IPR037522">
    <property type="entry name" value="HD_GYP_dom"/>
</dbReference>
<dbReference type="AlphaFoldDB" id="A0A933I9Z0"/>
<dbReference type="Gene3D" id="1.10.3210.10">
    <property type="entry name" value="Hypothetical protein af1432"/>
    <property type="match status" value="1"/>
</dbReference>
<protein>
    <submittedName>
        <fullName evidence="3">HD domain-containing protein</fullName>
    </submittedName>
</protein>
<dbReference type="InterPro" id="IPR003607">
    <property type="entry name" value="HD/PDEase_dom"/>
</dbReference>
<dbReference type="PANTHER" id="PTHR43155:SF2">
    <property type="entry name" value="CYCLIC DI-GMP PHOSPHODIESTERASE PA4108"/>
    <property type="match status" value="1"/>
</dbReference>
<evidence type="ECO:0000259" key="1">
    <source>
        <dbReference type="PROSITE" id="PS51831"/>
    </source>
</evidence>
<evidence type="ECO:0000313" key="3">
    <source>
        <dbReference type="EMBL" id="MBI4727211.1"/>
    </source>
</evidence>
<dbReference type="SUPFAM" id="SSF109604">
    <property type="entry name" value="HD-domain/PDEase-like"/>
    <property type="match status" value="1"/>
</dbReference>
<organism evidence="3 4">
    <name type="scientific">candidate division TA06 bacterium</name>
    <dbReference type="NCBI Taxonomy" id="2250710"/>
    <lineage>
        <taxon>Bacteria</taxon>
        <taxon>Bacteria division TA06</taxon>
    </lineage>
</organism>
<comment type="caution">
    <text evidence="3">The sequence shown here is derived from an EMBL/GenBank/DDBJ whole genome shotgun (WGS) entry which is preliminary data.</text>
</comment>
<gene>
    <name evidence="3" type="ORF">HY768_08340</name>
</gene>
<evidence type="ECO:0000313" key="4">
    <source>
        <dbReference type="Proteomes" id="UP000736328"/>
    </source>
</evidence>
<dbReference type="EMBL" id="JACQXR010000110">
    <property type="protein sequence ID" value="MBI4727211.1"/>
    <property type="molecule type" value="Genomic_DNA"/>
</dbReference>
<sequence length="428" mass="47395">MTHKNGIIVLPPEHLEAMIKIAAENLGCRAEFFPLEQNPSLGRDDQGEVLPLPEFRRKLLLKGPKNRIRPALDIAKKLAREISAQEQESFSLTQEITERYEQLATLFEMSDKLGMAGDNQSRAAAILDTAATAVSASCGCLMLLEGGCRFINRREGEMDREAVGALARRAAERNKPEVDEKKHIALPLAVNENHPIGALALGPRTEGIYRSGDVKMLATLASYAALLLESGRLYEGLETLFFSTIKSMVEAIDAKDPRTRGHSERVRRYSARMAKEMGMSSQDQKMLELAALLHDLGKIGLPDSILNNVKSHLTEEQWRLVKQHPEIGVSILTHVAQLKKVLPAIGQHHERYDGSGYPAGVKGQDISLFARIIAVADAYDAMTTQRTYRPTFDSRQALAELKENSGNQFDPLAVELFIQSFSGEDDQP</sequence>
<reference evidence="3" key="1">
    <citation type="submission" date="2020-07" db="EMBL/GenBank/DDBJ databases">
        <title>Huge and variable diversity of episymbiotic CPR bacteria and DPANN archaea in groundwater ecosystems.</title>
        <authorList>
            <person name="He C.Y."/>
            <person name="Keren R."/>
            <person name="Whittaker M."/>
            <person name="Farag I.F."/>
            <person name="Doudna J."/>
            <person name="Cate J.H.D."/>
            <person name="Banfield J.F."/>
        </authorList>
    </citation>
    <scope>NUCLEOTIDE SEQUENCE</scope>
    <source>
        <strain evidence="3">NC_groundwater_1520_Pr4_B-0.1um_53_5</strain>
    </source>
</reference>
<evidence type="ECO:0000259" key="2">
    <source>
        <dbReference type="PROSITE" id="PS51832"/>
    </source>
</evidence>
<name>A0A933I9Z0_UNCT6</name>